<evidence type="ECO:0000259" key="1">
    <source>
        <dbReference type="Pfam" id="PF05699"/>
    </source>
</evidence>
<gene>
    <name evidence="2" type="ORF">CPELLU_LOCUS20250</name>
</gene>
<dbReference type="InterPro" id="IPR012337">
    <property type="entry name" value="RNaseH-like_sf"/>
</dbReference>
<dbReference type="AlphaFoldDB" id="A0A9N9PJM7"/>
<proteinExistence type="predicted"/>
<dbReference type="GO" id="GO:0046983">
    <property type="term" value="F:protein dimerization activity"/>
    <property type="evidence" value="ECO:0007669"/>
    <property type="project" value="InterPro"/>
</dbReference>
<dbReference type="PANTHER" id="PTHR23272">
    <property type="entry name" value="BED FINGER-RELATED"/>
    <property type="match status" value="1"/>
</dbReference>
<keyword evidence="3" id="KW-1185">Reference proteome</keyword>
<dbReference type="InterPro" id="IPR008906">
    <property type="entry name" value="HATC_C_dom"/>
</dbReference>
<organism evidence="2 3">
    <name type="scientific">Cetraspora pellucida</name>
    <dbReference type="NCBI Taxonomy" id="1433469"/>
    <lineage>
        <taxon>Eukaryota</taxon>
        <taxon>Fungi</taxon>
        <taxon>Fungi incertae sedis</taxon>
        <taxon>Mucoromycota</taxon>
        <taxon>Glomeromycotina</taxon>
        <taxon>Glomeromycetes</taxon>
        <taxon>Diversisporales</taxon>
        <taxon>Gigasporaceae</taxon>
        <taxon>Cetraspora</taxon>
    </lineage>
</organism>
<accession>A0A9N9PJM7</accession>
<sequence length="199" mass="22937">MLDIFVVKNKDLSPLYLQDDDWLVVNNMIKLLKPIFIATKILSTSTYSTISDCMIAESINFKLQEYWKYINDSTTIELYKNNTDTQSINNLQTRKNKQTYFESLISEQDSVQVPVEDEIVQYLALPVDSTTNPLDWWHHFSEDFSTLARMALCYLSIQGSSVSSEQAFSVAANMITKIRYNLKPDTAYAAICLKSWIQQ</sequence>
<dbReference type="Pfam" id="PF05699">
    <property type="entry name" value="Dimer_Tnp_hAT"/>
    <property type="match status" value="1"/>
</dbReference>
<name>A0A9N9PJM7_9GLOM</name>
<comment type="caution">
    <text evidence="2">The sequence shown here is derived from an EMBL/GenBank/DDBJ whole genome shotgun (WGS) entry which is preliminary data.</text>
</comment>
<dbReference type="SUPFAM" id="SSF53098">
    <property type="entry name" value="Ribonuclease H-like"/>
    <property type="match status" value="1"/>
</dbReference>
<protein>
    <submittedName>
        <fullName evidence="2">21711_t:CDS:1</fullName>
    </submittedName>
</protein>
<feature type="non-terminal residue" evidence="2">
    <location>
        <position position="199"/>
    </location>
</feature>
<reference evidence="2" key="1">
    <citation type="submission" date="2021-06" db="EMBL/GenBank/DDBJ databases">
        <authorList>
            <person name="Kallberg Y."/>
            <person name="Tangrot J."/>
            <person name="Rosling A."/>
        </authorList>
    </citation>
    <scope>NUCLEOTIDE SEQUENCE</scope>
    <source>
        <strain evidence="2">FL966</strain>
    </source>
</reference>
<dbReference type="Proteomes" id="UP000789759">
    <property type="component" value="Unassembled WGS sequence"/>
</dbReference>
<dbReference type="EMBL" id="CAJVQA010058054">
    <property type="protein sequence ID" value="CAG8826858.1"/>
    <property type="molecule type" value="Genomic_DNA"/>
</dbReference>
<evidence type="ECO:0000313" key="3">
    <source>
        <dbReference type="Proteomes" id="UP000789759"/>
    </source>
</evidence>
<feature type="domain" description="HAT C-terminal dimerisation" evidence="1">
    <location>
        <begin position="121"/>
        <end position="197"/>
    </location>
</feature>
<dbReference type="OrthoDB" id="2428891at2759"/>
<evidence type="ECO:0000313" key="2">
    <source>
        <dbReference type="EMBL" id="CAG8826858.1"/>
    </source>
</evidence>